<keyword evidence="2" id="KW-0805">Transcription regulation</keyword>
<dbReference type="Pfam" id="PF00126">
    <property type="entry name" value="HTH_1"/>
    <property type="match status" value="1"/>
</dbReference>
<accession>A0A7W7AYU9</accession>
<evidence type="ECO:0000256" key="1">
    <source>
        <dbReference type="ARBA" id="ARBA00009437"/>
    </source>
</evidence>
<dbReference type="InterPro" id="IPR000847">
    <property type="entry name" value="LysR_HTH_N"/>
</dbReference>
<feature type="domain" description="HTH lysR-type" evidence="5">
    <location>
        <begin position="1"/>
        <end position="58"/>
    </location>
</feature>
<dbReference type="AlphaFoldDB" id="A0A7W7AYU9"/>
<reference evidence="6 7" key="1">
    <citation type="submission" date="2020-08" db="EMBL/GenBank/DDBJ databases">
        <title>Genomic Encyclopedia of Type Strains, Phase IV (KMG-IV): sequencing the most valuable type-strain genomes for metagenomic binning, comparative biology and taxonomic classification.</title>
        <authorList>
            <person name="Goeker M."/>
        </authorList>
    </citation>
    <scope>NUCLEOTIDE SEQUENCE [LARGE SCALE GENOMIC DNA]</scope>
    <source>
        <strain evidence="6 7">DSM 17328</strain>
    </source>
</reference>
<protein>
    <submittedName>
        <fullName evidence="6">DNA-binding transcriptional LysR family regulator</fullName>
    </submittedName>
</protein>
<comment type="caution">
    <text evidence="6">The sequence shown here is derived from an EMBL/GenBank/DDBJ whole genome shotgun (WGS) entry which is preliminary data.</text>
</comment>
<dbReference type="PRINTS" id="PR00039">
    <property type="entry name" value="HTHLYSR"/>
</dbReference>
<keyword evidence="3 6" id="KW-0238">DNA-binding</keyword>
<proteinExistence type="inferred from homology"/>
<dbReference type="PANTHER" id="PTHR30126:SF2">
    <property type="entry name" value="HTH-TYPE TRANSCRIPTIONAL REGULATOR YJIE"/>
    <property type="match status" value="1"/>
</dbReference>
<dbReference type="GO" id="GO:0003700">
    <property type="term" value="F:DNA-binding transcription factor activity"/>
    <property type="evidence" value="ECO:0007669"/>
    <property type="project" value="InterPro"/>
</dbReference>
<dbReference type="Gene3D" id="3.40.190.290">
    <property type="match status" value="1"/>
</dbReference>
<evidence type="ECO:0000313" key="6">
    <source>
        <dbReference type="EMBL" id="MBB4630894.1"/>
    </source>
</evidence>
<dbReference type="GO" id="GO:0000976">
    <property type="term" value="F:transcription cis-regulatory region binding"/>
    <property type="evidence" value="ECO:0007669"/>
    <property type="project" value="TreeGrafter"/>
</dbReference>
<gene>
    <name evidence="6" type="ORF">GGQ98_000499</name>
</gene>
<dbReference type="InterPro" id="IPR036390">
    <property type="entry name" value="WH_DNA-bd_sf"/>
</dbReference>
<dbReference type="PANTHER" id="PTHR30126">
    <property type="entry name" value="HTH-TYPE TRANSCRIPTIONAL REGULATOR"/>
    <property type="match status" value="1"/>
</dbReference>
<keyword evidence="7" id="KW-1185">Reference proteome</keyword>
<sequence>MDIIWLEDFIKLADEGNFSRAAEARNLTQPAFSRRIRALEDWVGATLVDRDTHRIALTEAGQAFRVLAEDLLRRLTLGRDHVREIGGTLSNEIRFASTHALSTTFFPSWLRSVSDGHEAGTITLIADHMVACERFMLEGKADFLLCHHHTAAAHRLDPAGFTSLRLGQDILLPVAAPSDDGSPTYVLPGNDDQPLPFLEFEDKSGMGRILQAAQVISAGSASLRTVFRSHMATALLSMARDGRGLCWAPLSLAGADMDSGRLVASGDARWHVPIEIRIYKPIARRSPSVEAFWSMVKASVKAQSA</sequence>
<evidence type="ECO:0000313" key="7">
    <source>
        <dbReference type="Proteomes" id="UP000566324"/>
    </source>
</evidence>
<keyword evidence="4" id="KW-0804">Transcription</keyword>
<dbReference type="Gene3D" id="1.10.10.10">
    <property type="entry name" value="Winged helix-like DNA-binding domain superfamily/Winged helix DNA-binding domain"/>
    <property type="match status" value="1"/>
</dbReference>
<evidence type="ECO:0000256" key="2">
    <source>
        <dbReference type="ARBA" id="ARBA00023015"/>
    </source>
</evidence>
<dbReference type="InterPro" id="IPR005119">
    <property type="entry name" value="LysR_subst-bd"/>
</dbReference>
<dbReference type="Pfam" id="PF03466">
    <property type="entry name" value="LysR_substrate"/>
    <property type="match status" value="1"/>
</dbReference>
<organism evidence="6 7">
    <name type="scientific">Sphingosinicella soli</name>
    <dbReference type="NCBI Taxonomy" id="333708"/>
    <lineage>
        <taxon>Bacteria</taxon>
        <taxon>Pseudomonadati</taxon>
        <taxon>Pseudomonadota</taxon>
        <taxon>Alphaproteobacteria</taxon>
        <taxon>Sphingomonadales</taxon>
        <taxon>Sphingosinicellaceae</taxon>
        <taxon>Sphingosinicella</taxon>
    </lineage>
</organism>
<comment type="similarity">
    <text evidence="1">Belongs to the LysR transcriptional regulatory family.</text>
</comment>
<name>A0A7W7AYU9_9SPHN</name>
<dbReference type="RefSeq" id="WP_184064606.1">
    <property type="nucleotide sequence ID" value="NZ_JACHNZ010000003.1"/>
</dbReference>
<evidence type="ECO:0000256" key="3">
    <source>
        <dbReference type="ARBA" id="ARBA00023125"/>
    </source>
</evidence>
<evidence type="ECO:0000256" key="4">
    <source>
        <dbReference type="ARBA" id="ARBA00023163"/>
    </source>
</evidence>
<dbReference type="EMBL" id="JACHNZ010000003">
    <property type="protein sequence ID" value="MBB4630894.1"/>
    <property type="molecule type" value="Genomic_DNA"/>
</dbReference>
<dbReference type="InterPro" id="IPR036388">
    <property type="entry name" value="WH-like_DNA-bd_sf"/>
</dbReference>
<dbReference type="SUPFAM" id="SSF46785">
    <property type="entry name" value="Winged helix' DNA-binding domain"/>
    <property type="match status" value="1"/>
</dbReference>
<dbReference type="SUPFAM" id="SSF53850">
    <property type="entry name" value="Periplasmic binding protein-like II"/>
    <property type="match status" value="1"/>
</dbReference>
<dbReference type="Proteomes" id="UP000566324">
    <property type="component" value="Unassembled WGS sequence"/>
</dbReference>
<dbReference type="PROSITE" id="PS50931">
    <property type="entry name" value="HTH_LYSR"/>
    <property type="match status" value="1"/>
</dbReference>
<evidence type="ECO:0000259" key="5">
    <source>
        <dbReference type="PROSITE" id="PS50931"/>
    </source>
</evidence>